<dbReference type="Pfam" id="PF04193">
    <property type="entry name" value="PQ-loop"/>
    <property type="match status" value="1"/>
</dbReference>
<dbReference type="GO" id="GO:0042147">
    <property type="term" value="P:retrograde transport, endosome to Golgi"/>
    <property type="evidence" value="ECO:0007669"/>
    <property type="project" value="TreeGrafter"/>
</dbReference>
<dbReference type="EMBL" id="UFAJ01000939">
    <property type="protein sequence ID" value="SSD61856.1"/>
    <property type="molecule type" value="Genomic_DNA"/>
</dbReference>
<dbReference type="PANTHER" id="PTHR14856">
    <property type="entry name" value="PQ-LOOP REPEAT-CONTAINING PROTEIN 1-LIKE PROTEIN"/>
    <property type="match status" value="1"/>
</dbReference>
<dbReference type="InterPro" id="IPR052241">
    <property type="entry name" value="SLC66/Scramblase_ANY1"/>
</dbReference>
<feature type="transmembrane region" description="Helical" evidence="5">
    <location>
        <begin position="326"/>
        <end position="349"/>
    </location>
</feature>
<evidence type="ECO:0000256" key="5">
    <source>
        <dbReference type="SAM" id="Phobius"/>
    </source>
</evidence>
<proteinExistence type="predicted"/>
<feature type="transmembrane region" description="Helical" evidence="5">
    <location>
        <begin position="69"/>
        <end position="90"/>
    </location>
</feature>
<evidence type="ECO:0000256" key="3">
    <source>
        <dbReference type="ARBA" id="ARBA00022989"/>
    </source>
</evidence>
<evidence type="ECO:0000313" key="7">
    <source>
        <dbReference type="Proteomes" id="UP000262825"/>
    </source>
</evidence>
<feature type="transmembrane region" description="Helical" evidence="5">
    <location>
        <begin position="235"/>
        <end position="254"/>
    </location>
</feature>
<name>A0A376BB51_9ASCO</name>
<dbReference type="OrthoDB" id="292213at2759"/>
<dbReference type="InterPro" id="IPR006603">
    <property type="entry name" value="PQ-loop_rpt"/>
</dbReference>
<dbReference type="VEuPathDB" id="FungiDB:SCODWIG_03617"/>
<dbReference type="AlphaFoldDB" id="A0A376BB51"/>
<reference evidence="7" key="1">
    <citation type="submission" date="2018-06" db="EMBL/GenBank/DDBJ databases">
        <authorList>
            <person name="Guldener U."/>
        </authorList>
    </citation>
    <scope>NUCLEOTIDE SEQUENCE [LARGE SCALE GENOMIC DNA]</scope>
    <source>
        <strain evidence="7">UTAD17</strain>
    </source>
</reference>
<keyword evidence="4 5" id="KW-0472">Membrane</keyword>
<dbReference type="GO" id="GO:0005768">
    <property type="term" value="C:endosome"/>
    <property type="evidence" value="ECO:0007669"/>
    <property type="project" value="TreeGrafter"/>
</dbReference>
<feature type="transmembrane region" description="Helical" evidence="5">
    <location>
        <begin position="127"/>
        <end position="146"/>
    </location>
</feature>
<organism evidence="6 7">
    <name type="scientific">Saccharomycodes ludwigii</name>
    <dbReference type="NCBI Taxonomy" id="36035"/>
    <lineage>
        <taxon>Eukaryota</taxon>
        <taxon>Fungi</taxon>
        <taxon>Dikarya</taxon>
        <taxon>Ascomycota</taxon>
        <taxon>Saccharomycotina</taxon>
        <taxon>Saccharomycetes</taxon>
        <taxon>Saccharomycodales</taxon>
        <taxon>Saccharomycodaceae</taxon>
        <taxon>Saccharomycodes</taxon>
    </lineage>
</organism>
<evidence type="ECO:0008006" key="8">
    <source>
        <dbReference type="Google" id="ProtNLM"/>
    </source>
</evidence>
<protein>
    <recommendedName>
        <fullName evidence="8">PQ-loop repeat-containing protein 1</fullName>
    </recommendedName>
</protein>
<comment type="subcellular location">
    <subcellularLocation>
        <location evidence="1">Membrane</location>
        <topology evidence="1">Multi-pass membrane protein</topology>
    </subcellularLocation>
</comment>
<evidence type="ECO:0000256" key="1">
    <source>
        <dbReference type="ARBA" id="ARBA00004141"/>
    </source>
</evidence>
<dbReference type="Proteomes" id="UP000262825">
    <property type="component" value="Unassembled WGS sequence"/>
</dbReference>
<keyword evidence="7" id="KW-1185">Reference proteome</keyword>
<feature type="transmembrane region" description="Helical" evidence="5">
    <location>
        <begin position="266"/>
        <end position="289"/>
    </location>
</feature>
<dbReference type="Gene3D" id="1.20.1280.290">
    <property type="match status" value="1"/>
</dbReference>
<dbReference type="GO" id="GO:0005829">
    <property type="term" value="C:cytosol"/>
    <property type="evidence" value="ECO:0007669"/>
    <property type="project" value="GOC"/>
</dbReference>
<evidence type="ECO:0000313" key="6">
    <source>
        <dbReference type="EMBL" id="SSD61856.1"/>
    </source>
</evidence>
<dbReference type="GO" id="GO:0005802">
    <property type="term" value="C:trans-Golgi network"/>
    <property type="evidence" value="ECO:0007669"/>
    <property type="project" value="TreeGrafter"/>
</dbReference>
<dbReference type="PANTHER" id="PTHR14856:SF9">
    <property type="entry name" value="PQ-LOOP REPEAT-CONTAINING PROTEIN 1"/>
    <property type="match status" value="1"/>
</dbReference>
<evidence type="ECO:0000256" key="4">
    <source>
        <dbReference type="ARBA" id="ARBA00023136"/>
    </source>
</evidence>
<feature type="transmembrane region" description="Helical" evidence="5">
    <location>
        <begin position="301"/>
        <end position="320"/>
    </location>
</feature>
<dbReference type="GO" id="GO:0016020">
    <property type="term" value="C:membrane"/>
    <property type="evidence" value="ECO:0007669"/>
    <property type="project" value="UniProtKB-SubCell"/>
</dbReference>
<evidence type="ECO:0000256" key="2">
    <source>
        <dbReference type="ARBA" id="ARBA00022692"/>
    </source>
</evidence>
<dbReference type="GO" id="GO:0045332">
    <property type="term" value="P:phospholipid translocation"/>
    <property type="evidence" value="ECO:0007669"/>
    <property type="project" value="TreeGrafter"/>
</dbReference>
<keyword evidence="3 5" id="KW-1133">Transmembrane helix</keyword>
<gene>
    <name evidence="6" type="ORF">SCODWIG_03617</name>
</gene>
<feature type="transmembrane region" description="Helical" evidence="5">
    <location>
        <begin position="96"/>
        <end position="120"/>
    </location>
</feature>
<sequence length="394" mass="45781">MSDILLNDNEGTDLIMDSIVTATAELSKPIPTPGEHIDESPLTSILGGYEQYLPKVDQFYIPEWFSMQFIINNMISFTPLISYGTTVLSIRKCKTALGFSIDICATMLIASILRISYYLITPYETTLLRQALVMVFIQIILLHTSLQFRPDEYVYENLQDVEPITELLHDVWLEYFPANPFNFHEYKALLRSLSWKNLLKFGYKLFLVLLYKFLKFFDPSYKRVYQFWQWSDTFKFWKFLVIFTTLQVLFTFFISKIMDWESLAQWIGSFIGSLGLFIESTLPLPQIAILNKLKSIQGFKLILLVSWLCGDILKLSYLIFGANNISIIFVVFGTFQMFLDIYIGGQYIYYKYYYISPKDVNKSGQNDDSLDIEMSEFDITDNNSSQENLGNSST</sequence>
<accession>A0A376BB51</accession>
<keyword evidence="2 5" id="KW-0812">Transmembrane</keyword>